<dbReference type="EMBL" id="EF084506">
    <property type="protein sequence ID" value="ABK23823.1"/>
    <property type="molecule type" value="mRNA"/>
</dbReference>
<evidence type="ECO:0000256" key="1">
    <source>
        <dbReference type="SAM" id="MobiDB-lite"/>
    </source>
</evidence>
<accession>A9NT62</accession>
<proteinExistence type="evidence at transcript level"/>
<sequence length="122" mass="13161">MCIPRAIEVNSQSGSVGLLLPDQDSTMDRVGTFSSEYCNKLDRAAVWVGTSVVSAFFASLERCSCITLSNTDTEDEEEAKDRPLMFVTSNGEQNGAAYGEEQNGGAYGDVDKDSNKMANNMV</sequence>
<name>A9NT62_PICSI</name>
<evidence type="ECO:0000313" key="2">
    <source>
        <dbReference type="EMBL" id="ABK23823.1"/>
    </source>
</evidence>
<feature type="region of interest" description="Disordered" evidence="1">
    <location>
        <begin position="93"/>
        <end position="122"/>
    </location>
</feature>
<dbReference type="PANTHER" id="PTHR34061:SF11">
    <property type="entry name" value="PROTEIN, PUTATIVE-RELATED"/>
    <property type="match status" value="1"/>
</dbReference>
<reference evidence="2" key="1">
    <citation type="journal article" date="2008" name="BMC Genomics">
        <title>A conifer genomics resource of 200,000 spruce (Picea spp.) ESTs and 6,464 high-quality, sequence-finished full-length cDNAs for Sitka spruce (Picea sitchensis).</title>
        <authorList>
            <person name="Ralph S.G."/>
            <person name="Chun H.J."/>
            <person name="Kolosova N."/>
            <person name="Cooper D."/>
            <person name="Oddy C."/>
            <person name="Ritland C.E."/>
            <person name="Kirkpatrick R."/>
            <person name="Moore R."/>
            <person name="Barber S."/>
            <person name="Holt R.A."/>
            <person name="Jones S.J."/>
            <person name="Marra M.A."/>
            <person name="Douglas C.J."/>
            <person name="Ritland K."/>
            <person name="Bohlmann J."/>
        </authorList>
    </citation>
    <scope>NUCLEOTIDE SEQUENCE</scope>
    <source>
        <tissue evidence="2">Green portion of the leader tissue</tissue>
    </source>
</reference>
<dbReference type="PANTHER" id="PTHR34061">
    <property type="entry name" value="PROTEIN, PUTATIVE-RELATED"/>
    <property type="match status" value="1"/>
</dbReference>
<dbReference type="AlphaFoldDB" id="A9NT62"/>
<protein>
    <submittedName>
        <fullName evidence="2">Uncharacterized protein</fullName>
    </submittedName>
</protein>
<organism evidence="2">
    <name type="scientific">Picea sitchensis</name>
    <name type="common">Sitka spruce</name>
    <name type="synonym">Pinus sitchensis</name>
    <dbReference type="NCBI Taxonomy" id="3332"/>
    <lineage>
        <taxon>Eukaryota</taxon>
        <taxon>Viridiplantae</taxon>
        <taxon>Streptophyta</taxon>
        <taxon>Embryophyta</taxon>
        <taxon>Tracheophyta</taxon>
        <taxon>Spermatophyta</taxon>
        <taxon>Pinopsida</taxon>
        <taxon>Pinidae</taxon>
        <taxon>Conifers I</taxon>
        <taxon>Pinales</taxon>
        <taxon>Pinaceae</taxon>
        <taxon>Picea</taxon>
    </lineage>
</organism>